<sequence>MSDFRDARTVSEIAEESKRKQRRHHSVQGPPSSIRLPSIDNSDNPHSFSKNSSTSFAKMAKSDRSSMDFVNAKEDADDKRISKLCGLLASFSSAGNSRQPAKKPPKRRMSTFI</sequence>
<name>A0A498SDS3_ACAVI</name>
<evidence type="ECO:0000313" key="3">
    <source>
        <dbReference type="Proteomes" id="UP000276991"/>
    </source>
</evidence>
<gene>
    <name evidence="2" type="ORF">NAV_LOCUS2042</name>
</gene>
<feature type="compositionally biased region" description="Basic residues" evidence="1">
    <location>
        <begin position="100"/>
        <end position="113"/>
    </location>
</feature>
<evidence type="ECO:0000313" key="2">
    <source>
        <dbReference type="EMBL" id="VBB27212.1"/>
    </source>
</evidence>
<evidence type="ECO:0000256" key="1">
    <source>
        <dbReference type="SAM" id="MobiDB-lite"/>
    </source>
</evidence>
<proteinExistence type="predicted"/>
<feature type="compositionally biased region" description="Polar residues" evidence="1">
    <location>
        <begin position="39"/>
        <end position="56"/>
    </location>
</feature>
<dbReference type="EMBL" id="UPTC01000199">
    <property type="protein sequence ID" value="VBB27212.1"/>
    <property type="molecule type" value="Genomic_DNA"/>
</dbReference>
<dbReference type="OrthoDB" id="5839128at2759"/>
<dbReference type="AlphaFoldDB" id="A0A498SDS3"/>
<dbReference type="Proteomes" id="UP000276991">
    <property type="component" value="Unassembled WGS sequence"/>
</dbReference>
<protein>
    <submittedName>
        <fullName evidence="2">Uncharacterized protein</fullName>
    </submittedName>
</protein>
<accession>A0A498SDS3</accession>
<feature type="region of interest" description="Disordered" evidence="1">
    <location>
        <begin position="1"/>
        <end position="66"/>
    </location>
</feature>
<feature type="region of interest" description="Disordered" evidence="1">
    <location>
        <begin position="92"/>
        <end position="113"/>
    </location>
</feature>
<keyword evidence="3" id="KW-1185">Reference proteome</keyword>
<reference evidence="2 3" key="1">
    <citation type="submission" date="2018-08" db="EMBL/GenBank/DDBJ databases">
        <authorList>
            <person name="Laetsch R D."/>
            <person name="Stevens L."/>
            <person name="Kumar S."/>
            <person name="Blaxter L. M."/>
        </authorList>
    </citation>
    <scope>NUCLEOTIDE SEQUENCE [LARGE SCALE GENOMIC DNA]</scope>
</reference>
<organism evidence="2 3">
    <name type="scientific">Acanthocheilonema viteae</name>
    <name type="common">Filarial nematode worm</name>
    <name type="synonym">Dipetalonema viteae</name>
    <dbReference type="NCBI Taxonomy" id="6277"/>
    <lineage>
        <taxon>Eukaryota</taxon>
        <taxon>Metazoa</taxon>
        <taxon>Ecdysozoa</taxon>
        <taxon>Nematoda</taxon>
        <taxon>Chromadorea</taxon>
        <taxon>Rhabditida</taxon>
        <taxon>Spirurina</taxon>
        <taxon>Spiruromorpha</taxon>
        <taxon>Filarioidea</taxon>
        <taxon>Onchocercidae</taxon>
        <taxon>Acanthocheilonema</taxon>
    </lineage>
</organism>